<proteinExistence type="predicted"/>
<keyword evidence="2" id="KW-0812">Transmembrane</keyword>
<keyword evidence="2" id="KW-1133">Transmembrane helix</keyword>
<gene>
    <name evidence="3" type="ORF">KI387_041095</name>
</gene>
<feature type="region of interest" description="Disordered" evidence="1">
    <location>
        <begin position="99"/>
        <end position="118"/>
    </location>
</feature>
<dbReference type="AlphaFoldDB" id="A0AA38CCF1"/>
<name>A0AA38CCF1_TAXCH</name>
<evidence type="ECO:0000313" key="3">
    <source>
        <dbReference type="EMBL" id="KAH9293703.1"/>
    </source>
</evidence>
<dbReference type="Proteomes" id="UP000824469">
    <property type="component" value="Unassembled WGS sequence"/>
</dbReference>
<reference evidence="3 4" key="1">
    <citation type="journal article" date="2021" name="Nat. Plants">
        <title>The Taxus genome provides insights into paclitaxel biosynthesis.</title>
        <authorList>
            <person name="Xiong X."/>
            <person name="Gou J."/>
            <person name="Liao Q."/>
            <person name="Li Y."/>
            <person name="Zhou Q."/>
            <person name="Bi G."/>
            <person name="Li C."/>
            <person name="Du R."/>
            <person name="Wang X."/>
            <person name="Sun T."/>
            <person name="Guo L."/>
            <person name="Liang H."/>
            <person name="Lu P."/>
            <person name="Wu Y."/>
            <person name="Zhang Z."/>
            <person name="Ro D.K."/>
            <person name="Shang Y."/>
            <person name="Huang S."/>
            <person name="Yan J."/>
        </authorList>
    </citation>
    <scope>NUCLEOTIDE SEQUENCE [LARGE SCALE GENOMIC DNA]</scope>
    <source>
        <strain evidence="3">Ta-2019</strain>
    </source>
</reference>
<comment type="caution">
    <text evidence="3">The sequence shown here is derived from an EMBL/GenBank/DDBJ whole genome shotgun (WGS) entry which is preliminary data.</text>
</comment>
<evidence type="ECO:0000313" key="4">
    <source>
        <dbReference type="Proteomes" id="UP000824469"/>
    </source>
</evidence>
<evidence type="ECO:0000256" key="2">
    <source>
        <dbReference type="SAM" id="Phobius"/>
    </source>
</evidence>
<dbReference type="EMBL" id="JAHRHJ020000821">
    <property type="protein sequence ID" value="KAH9293703.1"/>
    <property type="molecule type" value="Genomic_DNA"/>
</dbReference>
<evidence type="ECO:0000256" key="1">
    <source>
        <dbReference type="SAM" id="MobiDB-lite"/>
    </source>
</evidence>
<keyword evidence="2" id="KW-0472">Membrane</keyword>
<protein>
    <submittedName>
        <fullName evidence="3">Uncharacterized protein</fullName>
    </submittedName>
</protein>
<organism evidence="3 4">
    <name type="scientific">Taxus chinensis</name>
    <name type="common">Chinese yew</name>
    <name type="synonym">Taxus wallichiana var. chinensis</name>
    <dbReference type="NCBI Taxonomy" id="29808"/>
    <lineage>
        <taxon>Eukaryota</taxon>
        <taxon>Viridiplantae</taxon>
        <taxon>Streptophyta</taxon>
        <taxon>Embryophyta</taxon>
        <taxon>Tracheophyta</taxon>
        <taxon>Spermatophyta</taxon>
        <taxon>Pinopsida</taxon>
        <taxon>Pinidae</taxon>
        <taxon>Conifers II</taxon>
        <taxon>Cupressales</taxon>
        <taxon>Taxaceae</taxon>
        <taxon>Taxus</taxon>
    </lineage>
</organism>
<sequence length="118" mass="13813">VNQALVELIEASESNTNPLEWVKLSQDEIGLKIKDVLDQYQGDKEDESHLSTCFYGIWRYVQTILFYFLGLFLISWKYVKSFLVCFNMVKVEQFHTPIESHDQDSTRTEQPSALVPQY</sequence>
<accession>A0AA38CCF1</accession>
<feature type="transmembrane region" description="Helical" evidence="2">
    <location>
        <begin position="57"/>
        <end position="79"/>
    </location>
</feature>
<keyword evidence="4" id="KW-1185">Reference proteome</keyword>
<feature type="non-terminal residue" evidence="3">
    <location>
        <position position="118"/>
    </location>
</feature>